<comment type="caution">
    <text evidence="1">The sequence shown here is derived from an EMBL/GenBank/DDBJ whole genome shotgun (WGS) entry which is preliminary data.</text>
</comment>
<keyword evidence="2" id="KW-1185">Reference proteome</keyword>
<organism evidence="1 2">
    <name type="scientific">Pyrus ussuriensis x Pyrus communis</name>
    <dbReference type="NCBI Taxonomy" id="2448454"/>
    <lineage>
        <taxon>Eukaryota</taxon>
        <taxon>Viridiplantae</taxon>
        <taxon>Streptophyta</taxon>
        <taxon>Embryophyta</taxon>
        <taxon>Tracheophyta</taxon>
        <taxon>Spermatophyta</taxon>
        <taxon>Magnoliopsida</taxon>
        <taxon>eudicotyledons</taxon>
        <taxon>Gunneridae</taxon>
        <taxon>Pentapetalae</taxon>
        <taxon>rosids</taxon>
        <taxon>fabids</taxon>
        <taxon>Rosales</taxon>
        <taxon>Rosaceae</taxon>
        <taxon>Amygdaloideae</taxon>
        <taxon>Maleae</taxon>
        <taxon>Pyrus</taxon>
    </lineage>
</organism>
<evidence type="ECO:0000313" key="1">
    <source>
        <dbReference type="EMBL" id="KAB2627838.1"/>
    </source>
</evidence>
<protein>
    <submittedName>
        <fullName evidence="1">(S)-coclaurine N-methyltransferase-like</fullName>
    </submittedName>
</protein>
<dbReference type="GO" id="GO:0032259">
    <property type="term" value="P:methylation"/>
    <property type="evidence" value="ECO:0007669"/>
    <property type="project" value="UniProtKB-KW"/>
</dbReference>
<keyword evidence="1" id="KW-0489">Methyltransferase</keyword>
<evidence type="ECO:0000313" key="2">
    <source>
        <dbReference type="Proteomes" id="UP000327157"/>
    </source>
</evidence>
<reference evidence="1 2" key="3">
    <citation type="submission" date="2019-11" db="EMBL/GenBank/DDBJ databases">
        <title>A de novo genome assembly of a pear dwarfing rootstock.</title>
        <authorList>
            <person name="Wang F."/>
            <person name="Wang J."/>
            <person name="Li S."/>
            <person name="Zhang Y."/>
            <person name="Fang M."/>
            <person name="Ma L."/>
            <person name="Zhao Y."/>
            <person name="Jiang S."/>
        </authorList>
    </citation>
    <scope>NUCLEOTIDE SEQUENCE [LARGE SCALE GENOMIC DNA]</scope>
    <source>
        <strain evidence="1">S2</strain>
        <tissue evidence="1">Leaf</tissue>
    </source>
</reference>
<dbReference type="Proteomes" id="UP000327157">
    <property type="component" value="Chromosome 8"/>
</dbReference>
<reference evidence="1 2" key="1">
    <citation type="submission" date="2019-09" db="EMBL/GenBank/DDBJ databases">
        <authorList>
            <person name="Ou C."/>
        </authorList>
    </citation>
    <scope>NUCLEOTIDE SEQUENCE [LARGE SCALE GENOMIC DNA]</scope>
    <source>
        <strain evidence="1">S2</strain>
        <tissue evidence="1">Leaf</tissue>
    </source>
</reference>
<dbReference type="AlphaFoldDB" id="A0A5N5HJL6"/>
<reference evidence="2" key="2">
    <citation type="submission" date="2019-10" db="EMBL/GenBank/DDBJ databases">
        <title>A de novo genome assembly of a pear dwarfing rootstock.</title>
        <authorList>
            <person name="Wang F."/>
            <person name="Wang J."/>
            <person name="Li S."/>
            <person name="Zhang Y."/>
            <person name="Fang M."/>
            <person name="Ma L."/>
            <person name="Zhao Y."/>
            <person name="Jiang S."/>
        </authorList>
    </citation>
    <scope>NUCLEOTIDE SEQUENCE [LARGE SCALE GENOMIC DNA]</scope>
</reference>
<keyword evidence="1" id="KW-0808">Transferase</keyword>
<name>A0A5N5HJL6_9ROSA</name>
<sequence length="88" mass="10248">MPVRKRLILYQIESLDYVPREMESILAYILHFGGNAKALFAYGAMKQPKLCSRTTKEKSRWLFISSSRRNEAIKALFAYEAMPMENEV</sequence>
<dbReference type="EMBL" id="SMOL01000148">
    <property type="protein sequence ID" value="KAB2627838.1"/>
    <property type="molecule type" value="Genomic_DNA"/>
</dbReference>
<dbReference type="GO" id="GO:0008168">
    <property type="term" value="F:methyltransferase activity"/>
    <property type="evidence" value="ECO:0007669"/>
    <property type="project" value="UniProtKB-KW"/>
</dbReference>
<gene>
    <name evidence="1" type="ORF">D8674_032633</name>
</gene>
<proteinExistence type="predicted"/>
<accession>A0A5N5HJL6</accession>